<reference evidence="8 9" key="1">
    <citation type="submission" date="2018-06" db="EMBL/GenBank/DDBJ databases">
        <authorList>
            <consortium name="Pathogen Informatics"/>
            <person name="Doyle S."/>
        </authorList>
    </citation>
    <scope>NUCLEOTIDE SEQUENCE [LARGE SCALE GENOMIC DNA]</scope>
    <source>
        <strain evidence="8 9">NCTC9836</strain>
    </source>
</reference>
<name>A0A381JBB0_9CLOT</name>
<dbReference type="Pfam" id="PF00825">
    <property type="entry name" value="Ribonuclease_P"/>
    <property type="match status" value="1"/>
</dbReference>
<comment type="catalytic activity">
    <reaction evidence="6">
        <text>Endonucleolytic cleavage of RNA, removing 5'-extranucleotides from tRNA precursor.</text>
        <dbReference type="EC" id="3.1.26.5"/>
    </reaction>
</comment>
<proteinExistence type="inferred from homology"/>
<dbReference type="NCBIfam" id="TIGR00188">
    <property type="entry name" value="rnpA"/>
    <property type="match status" value="1"/>
</dbReference>
<keyword evidence="2 6" id="KW-0540">Nuclease</keyword>
<evidence type="ECO:0000256" key="3">
    <source>
        <dbReference type="ARBA" id="ARBA00022759"/>
    </source>
</evidence>
<evidence type="ECO:0000313" key="8">
    <source>
        <dbReference type="EMBL" id="SUY48550.1"/>
    </source>
</evidence>
<dbReference type="Gene3D" id="3.30.230.10">
    <property type="match status" value="1"/>
</dbReference>
<dbReference type="GO" id="GO:0000049">
    <property type="term" value="F:tRNA binding"/>
    <property type="evidence" value="ECO:0007669"/>
    <property type="project" value="UniProtKB-UniRule"/>
</dbReference>
<dbReference type="EMBL" id="UFWZ01000001">
    <property type="protein sequence ID" value="SUY48550.1"/>
    <property type="molecule type" value="Genomic_DNA"/>
</dbReference>
<evidence type="ECO:0000256" key="5">
    <source>
        <dbReference type="ARBA" id="ARBA00022884"/>
    </source>
</evidence>
<dbReference type="GO" id="GO:0030677">
    <property type="term" value="C:ribonuclease P complex"/>
    <property type="evidence" value="ECO:0007669"/>
    <property type="project" value="TreeGrafter"/>
</dbReference>
<dbReference type="PANTHER" id="PTHR33992">
    <property type="entry name" value="RIBONUCLEASE P PROTEIN COMPONENT"/>
    <property type="match status" value="1"/>
</dbReference>
<evidence type="ECO:0000256" key="6">
    <source>
        <dbReference type="HAMAP-Rule" id="MF_00227"/>
    </source>
</evidence>
<gene>
    <name evidence="6 8" type="primary">rnpA</name>
    <name evidence="8" type="ORF">NCTC9836_02966</name>
</gene>
<dbReference type="InterPro" id="IPR014721">
    <property type="entry name" value="Ribsml_uS5_D2-typ_fold_subgr"/>
</dbReference>
<dbReference type="InterPro" id="IPR000100">
    <property type="entry name" value="RNase_P"/>
</dbReference>
<keyword evidence="3 6" id="KW-0255">Endonuclease</keyword>
<dbReference type="RefSeq" id="WP_115642353.1">
    <property type="nucleotide sequence ID" value="NZ_UFWZ01000001.1"/>
</dbReference>
<dbReference type="GO" id="GO:0042781">
    <property type="term" value="F:3'-tRNA processing endoribonuclease activity"/>
    <property type="evidence" value="ECO:0007669"/>
    <property type="project" value="TreeGrafter"/>
</dbReference>
<dbReference type="EC" id="3.1.26.5" evidence="6 7"/>
<keyword evidence="1 6" id="KW-0819">tRNA processing</keyword>
<keyword evidence="9" id="KW-1185">Reference proteome</keyword>
<dbReference type="HAMAP" id="MF_00227">
    <property type="entry name" value="RNase_P"/>
    <property type="match status" value="1"/>
</dbReference>
<keyword evidence="5 6" id="KW-0694">RNA-binding</keyword>
<dbReference type="InterPro" id="IPR020568">
    <property type="entry name" value="Ribosomal_Su5_D2-typ_SF"/>
</dbReference>
<evidence type="ECO:0000256" key="4">
    <source>
        <dbReference type="ARBA" id="ARBA00022801"/>
    </source>
</evidence>
<sequence>MKDEKLRKNIEFRRVYRRGKSFANELLVLYVYKNYHNKDKDNRPINRVGISVSKKVGKSVTRSKVKRLISENYRLNCSDIKKGFDFVFVARVAVKDKDYFQIEDSMKKLFKKAGLTESD</sequence>
<comment type="similarity">
    <text evidence="6">Belongs to the RnpA family.</text>
</comment>
<organism evidence="8 9">
    <name type="scientific">Clostridium putrefaciens</name>
    <dbReference type="NCBI Taxonomy" id="99675"/>
    <lineage>
        <taxon>Bacteria</taxon>
        <taxon>Bacillati</taxon>
        <taxon>Bacillota</taxon>
        <taxon>Clostridia</taxon>
        <taxon>Eubacteriales</taxon>
        <taxon>Clostridiaceae</taxon>
        <taxon>Clostridium</taxon>
    </lineage>
</organism>
<comment type="function">
    <text evidence="6">RNaseP catalyzes the removal of the 5'-leader sequence from pre-tRNA to produce the mature 5'-terminus. It can also cleave other RNA substrates such as 4.5S RNA. The protein component plays an auxiliary but essential role in vivo by binding to the 5'-leader sequence and broadening the substrate specificity of the ribozyme.</text>
</comment>
<dbReference type="GO" id="GO:0004526">
    <property type="term" value="F:ribonuclease P activity"/>
    <property type="evidence" value="ECO:0007669"/>
    <property type="project" value="UniProtKB-UniRule"/>
</dbReference>
<dbReference type="GO" id="GO:0001682">
    <property type="term" value="P:tRNA 5'-leader removal"/>
    <property type="evidence" value="ECO:0007669"/>
    <property type="project" value="UniProtKB-UniRule"/>
</dbReference>
<keyword evidence="4 6" id="KW-0378">Hydrolase</keyword>
<dbReference type="SUPFAM" id="SSF54211">
    <property type="entry name" value="Ribosomal protein S5 domain 2-like"/>
    <property type="match status" value="1"/>
</dbReference>
<dbReference type="OrthoDB" id="9810867at2"/>
<evidence type="ECO:0000256" key="1">
    <source>
        <dbReference type="ARBA" id="ARBA00022694"/>
    </source>
</evidence>
<evidence type="ECO:0000256" key="7">
    <source>
        <dbReference type="NCBIfam" id="TIGR00188"/>
    </source>
</evidence>
<protein>
    <recommendedName>
        <fullName evidence="6 7">Ribonuclease P protein component</fullName>
        <shortName evidence="6">RNase P protein</shortName>
        <shortName evidence="6">RNaseP protein</shortName>
        <ecNumber evidence="6 7">3.1.26.5</ecNumber>
    </recommendedName>
    <alternativeName>
        <fullName evidence="6">Protein C5</fullName>
    </alternativeName>
</protein>
<dbReference type="Proteomes" id="UP000254664">
    <property type="component" value="Unassembled WGS sequence"/>
</dbReference>
<comment type="subunit">
    <text evidence="6">Consists of a catalytic RNA component (M1 or rnpB) and a protein subunit.</text>
</comment>
<accession>A0A381JBB0</accession>
<evidence type="ECO:0000313" key="9">
    <source>
        <dbReference type="Proteomes" id="UP000254664"/>
    </source>
</evidence>
<dbReference type="AlphaFoldDB" id="A0A381JBB0"/>
<evidence type="ECO:0000256" key="2">
    <source>
        <dbReference type="ARBA" id="ARBA00022722"/>
    </source>
</evidence>
<dbReference type="PANTHER" id="PTHR33992:SF1">
    <property type="entry name" value="RIBONUCLEASE P PROTEIN COMPONENT"/>
    <property type="match status" value="1"/>
</dbReference>